<comment type="caution">
    <text evidence="1">The sequence shown here is derived from an EMBL/GenBank/DDBJ whole genome shotgun (WGS) entry which is preliminary data.</text>
</comment>
<evidence type="ECO:0008006" key="3">
    <source>
        <dbReference type="Google" id="ProtNLM"/>
    </source>
</evidence>
<dbReference type="Gene3D" id="3.40.50.1110">
    <property type="entry name" value="SGNH hydrolase"/>
    <property type="match status" value="1"/>
</dbReference>
<accession>A0ABU4GP41</accession>
<dbReference type="EMBL" id="JAWONS010000221">
    <property type="protein sequence ID" value="MDW2798757.1"/>
    <property type="molecule type" value="Genomic_DNA"/>
</dbReference>
<name>A0ABU4GP41_9CLOT</name>
<evidence type="ECO:0000313" key="1">
    <source>
        <dbReference type="EMBL" id="MDW2798757.1"/>
    </source>
</evidence>
<organism evidence="1 2">
    <name type="scientific">Clostridium boliviensis</name>
    <dbReference type="NCBI Taxonomy" id="318465"/>
    <lineage>
        <taxon>Bacteria</taxon>
        <taxon>Bacillati</taxon>
        <taxon>Bacillota</taxon>
        <taxon>Clostridia</taxon>
        <taxon>Eubacteriales</taxon>
        <taxon>Clostridiaceae</taxon>
        <taxon>Clostridium</taxon>
    </lineage>
</organism>
<proteinExistence type="predicted"/>
<dbReference type="InterPro" id="IPR036514">
    <property type="entry name" value="SGNH_hydro_sf"/>
</dbReference>
<keyword evidence="2" id="KW-1185">Reference proteome</keyword>
<dbReference type="Proteomes" id="UP001276854">
    <property type="component" value="Unassembled WGS sequence"/>
</dbReference>
<sequence>MAMDLVRLYLTEKGQTTLPYQILTINQAASAVGDQRFHLIKGEEVLKDFTYLSTDLLHPSDNGHIRMGANLAVRLIEERKRSFGV</sequence>
<reference evidence="1 2" key="1">
    <citation type="submission" date="2023-10" db="EMBL/GenBank/DDBJ databases">
        <title>A novel Glycoside Hydrolase 43-Like Enzyme from Clostrdium boliviensis is an Endo-xylanase, and a Candidate for Xylooligosaccharides Production from Different Xylan Substrates.</title>
        <authorList>
            <person name="Alvarez M.T."/>
            <person name="Rocabado-Villegas L.R."/>
            <person name="Salas-Veizaga D.M."/>
            <person name="Linares-Pasten J.A."/>
            <person name="Gudmundsdottir E.E."/>
            <person name="Hreggvidsson G.O."/>
            <person name="Adlercreutz P."/>
            <person name="Nordberg Karlsson E."/>
        </authorList>
    </citation>
    <scope>NUCLEOTIDE SEQUENCE [LARGE SCALE GENOMIC DNA]</scope>
    <source>
        <strain evidence="1 2">E-1</strain>
    </source>
</reference>
<protein>
    <recommendedName>
        <fullName evidence="3">SGNH hydrolase-type esterase domain-containing protein</fullName>
    </recommendedName>
</protein>
<evidence type="ECO:0000313" key="2">
    <source>
        <dbReference type="Proteomes" id="UP001276854"/>
    </source>
</evidence>
<gene>
    <name evidence="1" type="ORF">RZO55_14335</name>
</gene>